<organism evidence="8 9">
    <name type="scientific">Umbelopsis ramanniana AG</name>
    <dbReference type="NCBI Taxonomy" id="1314678"/>
    <lineage>
        <taxon>Eukaryota</taxon>
        <taxon>Fungi</taxon>
        <taxon>Fungi incertae sedis</taxon>
        <taxon>Mucoromycota</taxon>
        <taxon>Mucoromycotina</taxon>
        <taxon>Umbelopsidomycetes</taxon>
        <taxon>Umbelopsidales</taxon>
        <taxon>Umbelopsidaceae</taxon>
        <taxon>Umbelopsis</taxon>
    </lineage>
</organism>
<feature type="binding site" evidence="7">
    <location>
        <position position="178"/>
    </location>
    <ligand>
        <name>Zn(2+)</name>
        <dbReference type="ChEBI" id="CHEBI:29105"/>
    </ligand>
</feature>
<proteinExistence type="inferred from homology"/>
<keyword evidence="3 7" id="KW-0496">Mitochondrion</keyword>
<dbReference type="InterPro" id="IPR007715">
    <property type="entry name" value="Coq4"/>
</dbReference>
<reference evidence="8" key="1">
    <citation type="submission" date="2021-06" db="EMBL/GenBank/DDBJ databases">
        <authorList>
            <consortium name="DOE Joint Genome Institute"/>
            <person name="Mondo S.J."/>
            <person name="Amses K.R."/>
            <person name="Simmons D.R."/>
            <person name="Longcore J.E."/>
            <person name="Seto K."/>
            <person name="Alves G.H."/>
            <person name="Bonds A.E."/>
            <person name="Quandt C.A."/>
            <person name="Davis W.J."/>
            <person name="Chang Y."/>
            <person name="Letcher P.M."/>
            <person name="Powell M.J."/>
            <person name="Kuo A."/>
            <person name="Labutti K."/>
            <person name="Pangilinan J."/>
            <person name="Andreopoulos W."/>
            <person name="Tritt A."/>
            <person name="Riley R."/>
            <person name="Hundley H."/>
            <person name="Johnson J."/>
            <person name="Lipzen A."/>
            <person name="Barry K."/>
            <person name="Berbee M.L."/>
            <person name="Buchler N.E."/>
            <person name="Grigoriev I.V."/>
            <person name="Spatafora J.W."/>
            <person name="Stajich J.E."/>
            <person name="James T.Y."/>
        </authorList>
    </citation>
    <scope>NUCLEOTIDE SEQUENCE</scope>
    <source>
        <strain evidence="8">AG</strain>
    </source>
</reference>
<reference evidence="8" key="2">
    <citation type="journal article" date="2022" name="Proc. Natl. Acad. Sci. U.S.A.">
        <title>Diploid-dominant life cycles characterize the early evolution of Fungi.</title>
        <authorList>
            <person name="Amses K.R."/>
            <person name="Simmons D.R."/>
            <person name="Longcore J.E."/>
            <person name="Mondo S.J."/>
            <person name="Seto K."/>
            <person name="Jeronimo G.H."/>
            <person name="Bonds A.E."/>
            <person name="Quandt C.A."/>
            <person name="Davis W.J."/>
            <person name="Chang Y."/>
            <person name="Federici B.A."/>
            <person name="Kuo A."/>
            <person name="LaButti K."/>
            <person name="Pangilinan J."/>
            <person name="Andreopoulos W."/>
            <person name="Tritt A."/>
            <person name="Riley R."/>
            <person name="Hundley H."/>
            <person name="Johnson J."/>
            <person name="Lipzen A."/>
            <person name="Barry K."/>
            <person name="Lang B.F."/>
            <person name="Cuomo C.A."/>
            <person name="Buchler N.E."/>
            <person name="Grigoriev I.V."/>
            <person name="Spatafora J.W."/>
            <person name="Stajich J.E."/>
            <person name="James T.Y."/>
        </authorList>
    </citation>
    <scope>NUCLEOTIDE SEQUENCE</scope>
    <source>
        <strain evidence="8">AG</strain>
    </source>
</reference>
<keyword evidence="1 7" id="KW-0831">Ubiquinone biosynthesis</keyword>
<dbReference type="Pfam" id="PF05019">
    <property type="entry name" value="Coq4"/>
    <property type="match status" value="1"/>
</dbReference>
<comment type="subcellular location">
    <subcellularLocation>
        <location evidence="7">Mitochondrion inner membrane</location>
        <topology evidence="7">Peripheral membrane protein</topology>
        <orientation evidence="7">Matrix side</orientation>
    </subcellularLocation>
</comment>
<dbReference type="GO" id="GO:0031314">
    <property type="term" value="C:extrinsic component of mitochondrial inner membrane"/>
    <property type="evidence" value="ECO:0007669"/>
    <property type="project" value="UniProtKB-UniRule"/>
</dbReference>
<comment type="catalytic activity">
    <reaction evidence="7">
        <text>a 4-hydroxy-3-methoxy-5-(all-trans-polyprenyl)benzoate + H(+) = a 2-methoxy-6-(all-trans-polyprenyl)phenol + CO2</text>
        <dbReference type="Rhea" id="RHEA:81179"/>
        <dbReference type="Rhea" id="RHEA-COMP:9551"/>
        <dbReference type="Rhea" id="RHEA-COMP:10931"/>
        <dbReference type="ChEBI" id="CHEBI:15378"/>
        <dbReference type="ChEBI" id="CHEBI:16526"/>
        <dbReference type="ChEBI" id="CHEBI:62731"/>
        <dbReference type="ChEBI" id="CHEBI:84443"/>
        <dbReference type="EC" id="4.1.1.130"/>
    </reaction>
</comment>
<dbReference type="PANTHER" id="PTHR12922:SF7">
    <property type="entry name" value="UBIQUINONE BIOSYNTHESIS PROTEIN COQ4 HOMOLOG, MITOCHONDRIAL"/>
    <property type="match status" value="1"/>
</dbReference>
<evidence type="ECO:0000256" key="6">
    <source>
        <dbReference type="ARBA" id="ARBA00081568"/>
    </source>
</evidence>
<feature type="binding site" evidence="7">
    <location>
        <position position="179"/>
    </location>
    <ligand>
        <name>Zn(2+)</name>
        <dbReference type="ChEBI" id="CHEBI:29105"/>
    </ligand>
</feature>
<evidence type="ECO:0000256" key="1">
    <source>
        <dbReference type="ARBA" id="ARBA00022688"/>
    </source>
</evidence>
<evidence type="ECO:0000256" key="3">
    <source>
        <dbReference type="ARBA" id="ARBA00023128"/>
    </source>
</evidence>
<comment type="cofactor">
    <cofactor evidence="7">
        <name>Zn(2+)</name>
        <dbReference type="ChEBI" id="CHEBI:29105"/>
    </cofactor>
</comment>
<keyword evidence="7" id="KW-0862">Zinc</keyword>
<gene>
    <name evidence="7" type="primary">COQ4</name>
    <name evidence="8" type="ORF">K450DRAFT_267970</name>
</gene>
<evidence type="ECO:0000256" key="4">
    <source>
        <dbReference type="ARBA" id="ARBA00023136"/>
    </source>
</evidence>
<evidence type="ECO:0000313" key="8">
    <source>
        <dbReference type="EMBL" id="KAI8583971.1"/>
    </source>
</evidence>
<dbReference type="HAMAP" id="MF_03111">
    <property type="entry name" value="Coq4"/>
    <property type="match status" value="1"/>
</dbReference>
<feature type="binding site" evidence="7">
    <location>
        <position position="182"/>
    </location>
    <ligand>
        <name>Zn(2+)</name>
        <dbReference type="ChEBI" id="CHEBI:29105"/>
    </ligand>
</feature>
<name>A0AAD5EHH7_UMBRA</name>
<keyword evidence="2 7" id="KW-0999">Mitochondrion inner membrane</keyword>
<comment type="caution">
    <text evidence="8">The sequence shown here is derived from an EMBL/GenBank/DDBJ whole genome shotgun (WGS) entry which is preliminary data.</text>
</comment>
<comment type="pathway">
    <text evidence="7">Cofactor biosynthesis; ubiquinone biosynthesis.</text>
</comment>
<comment type="subunit">
    <text evidence="7">Component of a multi-subunit COQ enzyme complex, composed of at least COQ3, COQ4, COQ5, COQ6, COQ7 and COQ9.</text>
</comment>
<keyword evidence="7" id="KW-0479">Metal-binding</keyword>
<sequence length="280" mass="32105">MPLPTTLARSCIRSLRLSNSARLSTSLRRFNSTFNPDPPHHADEYQRNNKKLYETHIPISNAERVILAAGSAVTALLDPYRGDMIATLGETTGQRYLESIRDQMLQDRTGRRILRERPVINSKSLDLDRLRSLPSDTFGREYVGWLDKEGVTPDTRAAVQFVDDEELAYVMKRYRECHDFFHTLTGLGVTVEEELALKWFEWVQTGLPMTMLSSLFGHLRLTSTERSRLFQNYVPWAIQCGVSSKPLMNVYFEELLDKPLTSVRKELGIFLPPSIESHIV</sequence>
<dbReference type="EMBL" id="MU620894">
    <property type="protein sequence ID" value="KAI8583971.1"/>
    <property type="molecule type" value="Genomic_DNA"/>
</dbReference>
<dbReference type="InterPro" id="IPR027540">
    <property type="entry name" value="Coq4_euk"/>
</dbReference>
<comment type="function">
    <text evidence="7">Lyase that catalyzes the C1-decarboxylation of 4-hydroxy-3-methoxy-5-(all-trans-polyprenyl)benzoic acid into 2-methoxy-6-(all-trans-polyprenyl)phenol during ubiquinone biosynthesis.</text>
</comment>
<protein>
    <recommendedName>
        <fullName evidence="6">4-hydroxy-3-methoxy-5-polyprenylbenzoate decarboxylase</fullName>
    </recommendedName>
</protein>
<feature type="binding site" evidence="7">
    <location>
        <position position="194"/>
    </location>
    <ligand>
        <name>Zn(2+)</name>
        <dbReference type="ChEBI" id="CHEBI:29105"/>
    </ligand>
</feature>
<keyword evidence="9" id="KW-1185">Reference proteome</keyword>
<dbReference type="PANTHER" id="PTHR12922">
    <property type="entry name" value="UBIQUINONE BIOSYNTHESIS PROTEIN"/>
    <property type="match status" value="1"/>
</dbReference>
<keyword evidence="4 7" id="KW-0472">Membrane</keyword>
<comment type="similarity">
    <text evidence="7">Belongs to the COQ4 family.</text>
</comment>
<evidence type="ECO:0000256" key="2">
    <source>
        <dbReference type="ARBA" id="ARBA00022792"/>
    </source>
</evidence>
<keyword evidence="5 7" id="KW-0456">Lyase</keyword>
<dbReference type="GO" id="GO:0008270">
    <property type="term" value="F:zinc ion binding"/>
    <property type="evidence" value="ECO:0007669"/>
    <property type="project" value="UniProtKB-UniRule"/>
</dbReference>
<dbReference type="Proteomes" id="UP001206595">
    <property type="component" value="Unassembled WGS sequence"/>
</dbReference>
<dbReference type="GO" id="GO:0120539">
    <property type="term" value="F:4-hydroxy-3-methoxy-5-polyprenylbenzoate decarboxylase activity"/>
    <property type="evidence" value="ECO:0007669"/>
    <property type="project" value="UniProtKB-EC"/>
</dbReference>
<accession>A0AAD5EHH7</accession>
<evidence type="ECO:0000256" key="7">
    <source>
        <dbReference type="HAMAP-Rule" id="MF_03111"/>
    </source>
</evidence>
<dbReference type="AlphaFoldDB" id="A0AAD5EHH7"/>
<evidence type="ECO:0000313" key="9">
    <source>
        <dbReference type="Proteomes" id="UP001206595"/>
    </source>
</evidence>
<evidence type="ECO:0000256" key="5">
    <source>
        <dbReference type="ARBA" id="ARBA00023239"/>
    </source>
</evidence>